<reference evidence="5 6" key="1">
    <citation type="submission" date="2016-08" db="EMBL/GenBank/DDBJ databases">
        <authorList>
            <person name="Seilhamer J.J."/>
        </authorList>
    </citation>
    <scope>NUCLEOTIDE SEQUENCE [LARGE SCALE GENOMIC DNA]</scope>
    <source>
        <strain evidence="5 6">KCTC 42603</strain>
    </source>
</reference>
<dbReference type="GO" id="GO:0005886">
    <property type="term" value="C:plasma membrane"/>
    <property type="evidence" value="ECO:0007669"/>
    <property type="project" value="TreeGrafter"/>
</dbReference>
<dbReference type="PROSITE" id="PS00122">
    <property type="entry name" value="CARBOXYLESTERASE_B_1"/>
    <property type="match status" value="1"/>
</dbReference>
<dbReference type="InterPro" id="IPR029058">
    <property type="entry name" value="AB_hydrolase_fold"/>
</dbReference>
<comment type="similarity">
    <text evidence="1 3">Belongs to the type-B carboxylesterase/lipase family.</text>
</comment>
<proteinExistence type="inferred from homology"/>
<dbReference type="RefSeq" id="WP_070125082.1">
    <property type="nucleotide sequence ID" value="NZ_MDHN01000015.1"/>
</dbReference>
<evidence type="ECO:0000313" key="6">
    <source>
        <dbReference type="Proteomes" id="UP000175691"/>
    </source>
</evidence>
<protein>
    <recommendedName>
        <fullName evidence="3">Carboxylic ester hydrolase</fullName>
        <ecNumber evidence="3">3.1.1.-</ecNumber>
    </recommendedName>
</protein>
<feature type="domain" description="Carboxylesterase type B" evidence="4">
    <location>
        <begin position="18"/>
        <end position="496"/>
    </location>
</feature>
<dbReference type="PANTHER" id="PTHR43918">
    <property type="entry name" value="ACETYLCHOLINESTERASE"/>
    <property type="match status" value="1"/>
</dbReference>
<dbReference type="GO" id="GO:0019695">
    <property type="term" value="P:choline metabolic process"/>
    <property type="evidence" value="ECO:0007669"/>
    <property type="project" value="TreeGrafter"/>
</dbReference>
<dbReference type="Pfam" id="PF00135">
    <property type="entry name" value="COesterase"/>
    <property type="match status" value="1"/>
</dbReference>
<dbReference type="EC" id="3.1.1.-" evidence="3"/>
<dbReference type="InterPro" id="IPR050654">
    <property type="entry name" value="AChE-related_enzymes"/>
</dbReference>
<evidence type="ECO:0000256" key="1">
    <source>
        <dbReference type="ARBA" id="ARBA00005964"/>
    </source>
</evidence>
<evidence type="ECO:0000256" key="3">
    <source>
        <dbReference type="RuleBase" id="RU361235"/>
    </source>
</evidence>
<dbReference type="Proteomes" id="UP000175691">
    <property type="component" value="Unassembled WGS sequence"/>
</dbReference>
<evidence type="ECO:0000313" key="5">
    <source>
        <dbReference type="EMBL" id="OFC71388.1"/>
    </source>
</evidence>
<dbReference type="SUPFAM" id="SSF53474">
    <property type="entry name" value="alpha/beta-Hydrolases"/>
    <property type="match status" value="1"/>
</dbReference>
<dbReference type="GO" id="GO:0005615">
    <property type="term" value="C:extracellular space"/>
    <property type="evidence" value="ECO:0007669"/>
    <property type="project" value="TreeGrafter"/>
</dbReference>
<comment type="caution">
    <text evidence="5">The sequence shown here is derived from an EMBL/GenBank/DDBJ whole genome shotgun (WGS) entry which is preliminary data.</text>
</comment>
<sequence length="540" mass="58234">MASSAALAEVPVVLKATDIITTQSGKLQGKVLPSGVQAWFGVPYAQAPLRELRWKAPQPVNWPGLFHADRMAPQCIQPLRNSNINHYFSHEATSEDCLYMNIWAPEAAKADDGLPVVVWIHGGGFTIGSPSMAIYGGEPLAEKGVITISIAYRLGILGFMAHPELTVQSPDGAPGNYGLMDQLAALRWIKQNIKQFGGDPDNVTIAGQSAGSASVSYLQLSPLGKGLISKAVGMSGSAFMFPMTSRQDAEQTGLAIQSHFKAENINALRHISADQILKAQRDCQLGCSGSFKAGPVVDGYVLPAQPAALFADKAGSDIPVMIGFTRDEGFSPLGGVKSKAELTALVNQLYPGKADELLSRFAINTDAEAIRAGKDMARDSTLGLSMWRWSQAQTENLTSPVFPYVFARVHPYTAGITFADHDPKTAGVYHTADVPYWLGTLDALNIYRETRTYTAFDRALSDAMQQAIVSFARSGKPALPDGKKWAPFSPDSPKVVMWGSGDRIFQTVPWPNAEDMTFYADNPVMMTPPAPAKEGPRARD</sequence>
<dbReference type="AlphaFoldDB" id="A0A1E7ZCZ7"/>
<keyword evidence="6" id="KW-1185">Reference proteome</keyword>
<dbReference type="PANTHER" id="PTHR43918:SF4">
    <property type="entry name" value="CARBOXYLIC ESTER HYDROLASE"/>
    <property type="match status" value="1"/>
</dbReference>
<dbReference type="STRING" id="1656094.BFC18_08515"/>
<evidence type="ECO:0000256" key="2">
    <source>
        <dbReference type="ARBA" id="ARBA00022801"/>
    </source>
</evidence>
<evidence type="ECO:0000259" key="4">
    <source>
        <dbReference type="Pfam" id="PF00135"/>
    </source>
</evidence>
<accession>A0A1E7ZCZ7</accession>
<dbReference type="InterPro" id="IPR019826">
    <property type="entry name" value="Carboxylesterase_B_AS"/>
</dbReference>
<dbReference type="EMBL" id="MDHN01000015">
    <property type="protein sequence ID" value="OFC71388.1"/>
    <property type="molecule type" value="Genomic_DNA"/>
</dbReference>
<dbReference type="GO" id="GO:0003990">
    <property type="term" value="F:acetylcholinesterase activity"/>
    <property type="evidence" value="ECO:0007669"/>
    <property type="project" value="TreeGrafter"/>
</dbReference>
<name>A0A1E7ZCZ7_9ALTE</name>
<keyword evidence="2 3" id="KW-0378">Hydrolase</keyword>
<dbReference type="GO" id="GO:0006581">
    <property type="term" value="P:acetylcholine catabolic process"/>
    <property type="evidence" value="ECO:0007669"/>
    <property type="project" value="TreeGrafter"/>
</dbReference>
<organism evidence="5 6">
    <name type="scientific">Alteromonas confluentis</name>
    <dbReference type="NCBI Taxonomy" id="1656094"/>
    <lineage>
        <taxon>Bacteria</taxon>
        <taxon>Pseudomonadati</taxon>
        <taxon>Pseudomonadota</taxon>
        <taxon>Gammaproteobacteria</taxon>
        <taxon>Alteromonadales</taxon>
        <taxon>Alteromonadaceae</taxon>
        <taxon>Alteromonas/Salinimonas group</taxon>
        <taxon>Alteromonas</taxon>
    </lineage>
</organism>
<dbReference type="Gene3D" id="3.40.50.1820">
    <property type="entry name" value="alpha/beta hydrolase"/>
    <property type="match status" value="1"/>
</dbReference>
<dbReference type="InterPro" id="IPR002018">
    <property type="entry name" value="CarbesteraseB"/>
</dbReference>
<gene>
    <name evidence="5" type="ORF">BFC18_08515</name>
</gene>